<proteinExistence type="predicted"/>
<keyword evidence="1" id="KW-0812">Transmembrane</keyword>
<organism evidence="2 3">
    <name type="scientific">Hymenobacter frigidus</name>
    <dbReference type="NCBI Taxonomy" id="1524095"/>
    <lineage>
        <taxon>Bacteria</taxon>
        <taxon>Pseudomonadati</taxon>
        <taxon>Bacteroidota</taxon>
        <taxon>Cytophagia</taxon>
        <taxon>Cytophagales</taxon>
        <taxon>Hymenobacteraceae</taxon>
        <taxon>Hymenobacter</taxon>
    </lineage>
</organism>
<keyword evidence="3" id="KW-1185">Reference proteome</keyword>
<feature type="transmembrane region" description="Helical" evidence="1">
    <location>
        <begin position="95"/>
        <end position="122"/>
    </location>
</feature>
<feature type="transmembrane region" description="Helical" evidence="1">
    <location>
        <begin position="38"/>
        <end position="57"/>
    </location>
</feature>
<reference evidence="3" key="1">
    <citation type="journal article" date="2019" name="Int. J. Syst. Evol. Microbiol.">
        <title>The Global Catalogue of Microorganisms (GCM) 10K type strain sequencing project: providing services to taxonomists for standard genome sequencing and annotation.</title>
        <authorList>
            <consortium name="The Broad Institute Genomics Platform"/>
            <consortium name="The Broad Institute Genome Sequencing Center for Infectious Disease"/>
            <person name="Wu L."/>
            <person name="Ma J."/>
        </authorList>
    </citation>
    <scope>NUCLEOTIDE SEQUENCE [LARGE SCALE GENOMIC DNA]</scope>
    <source>
        <strain evidence="3">CGMCC 1.14966</strain>
    </source>
</reference>
<name>A0ABQ1ZW75_9BACT</name>
<feature type="transmembrane region" description="Helical" evidence="1">
    <location>
        <begin position="206"/>
        <end position="233"/>
    </location>
</feature>
<keyword evidence="1" id="KW-1133">Transmembrane helix</keyword>
<evidence type="ECO:0000256" key="1">
    <source>
        <dbReference type="SAM" id="Phobius"/>
    </source>
</evidence>
<evidence type="ECO:0000313" key="3">
    <source>
        <dbReference type="Proteomes" id="UP000637774"/>
    </source>
</evidence>
<evidence type="ECO:0008006" key="4">
    <source>
        <dbReference type="Google" id="ProtNLM"/>
    </source>
</evidence>
<feature type="transmembrane region" description="Helical" evidence="1">
    <location>
        <begin position="173"/>
        <end position="194"/>
    </location>
</feature>
<dbReference type="Proteomes" id="UP000637774">
    <property type="component" value="Unassembled WGS sequence"/>
</dbReference>
<sequence>MRLSFTQASDFHRERDFGQKISATIEFIAAHWRPLGRVLAYLVLPVALVRSLLLAFVQRQMPIVAPGRVPGQPLDGSGVLAMQANLWQAIFTSPAYWLGSLIGSISFTLLLLSVYGYVVLLAQRRTPGPPPTVAEVWAVVKRSFLGTLFSLWGVGLLVGTGFLFLFIPGLYLGIALSLFFIVKLSEGTGFGATLSRCLLLTRGKWWSTFGLIFVAVLILYVVIIGVGAVAVMVSGGFSATLHALKDKSPLVNVVLTSLGSFSTLLLYPPLLLALAFQYFNLVERREGAGLRLMIESLGQTAAPQVGSTNYRPDDDGEY</sequence>
<feature type="transmembrane region" description="Helical" evidence="1">
    <location>
        <begin position="253"/>
        <end position="276"/>
    </location>
</feature>
<protein>
    <recommendedName>
        <fullName evidence="4">Glycerophosphoryl diester phosphodiesterase membrane domain-containing protein</fullName>
    </recommendedName>
</protein>
<dbReference type="RefSeq" id="WP_188560071.1">
    <property type="nucleotide sequence ID" value="NZ_BMGY01000001.1"/>
</dbReference>
<comment type="caution">
    <text evidence="2">The sequence shown here is derived from an EMBL/GenBank/DDBJ whole genome shotgun (WGS) entry which is preliminary data.</text>
</comment>
<accession>A0ABQ1ZW75</accession>
<dbReference type="EMBL" id="BMGY01000001">
    <property type="protein sequence ID" value="GGH78675.1"/>
    <property type="molecule type" value="Genomic_DNA"/>
</dbReference>
<keyword evidence="1" id="KW-0472">Membrane</keyword>
<feature type="transmembrane region" description="Helical" evidence="1">
    <location>
        <begin position="143"/>
        <end position="167"/>
    </location>
</feature>
<gene>
    <name evidence="2" type="ORF">GCM10011495_01270</name>
</gene>
<evidence type="ECO:0000313" key="2">
    <source>
        <dbReference type="EMBL" id="GGH78675.1"/>
    </source>
</evidence>